<organism evidence="2 3">
    <name type="scientific">Micrococcus flavus</name>
    <dbReference type="NCBI Taxonomy" id="384602"/>
    <lineage>
        <taxon>Bacteria</taxon>
        <taxon>Bacillati</taxon>
        <taxon>Actinomycetota</taxon>
        <taxon>Actinomycetes</taxon>
        <taxon>Micrococcales</taxon>
        <taxon>Micrococcaceae</taxon>
        <taxon>Micrococcus</taxon>
    </lineage>
</organism>
<sequence length="235" mass="26390">MAEASAREGRSPLRDLHRPRRVKKAKTVFEGRVWDVARETFRLDPQDKGQEPLTRELMVHPGAVAVLALRTQLTTVGPRDEVALVRQYRHPVGMELWEVPAGLRDVDAEPLHETARRELHEEADLAATEWHTLVDFFTTPGGSTEAIRVFLARQVRQAPEAERHVRTGEEAAMPLAWIAVDEVLDAVLDGRVHNPSTAMAILALHAHRAQGWRRLRPVDAPFVPDRQAPAADPPR</sequence>
<dbReference type="GO" id="GO:0006753">
    <property type="term" value="P:nucleoside phosphate metabolic process"/>
    <property type="evidence" value="ECO:0007669"/>
    <property type="project" value="TreeGrafter"/>
</dbReference>
<proteinExistence type="predicted"/>
<dbReference type="Proteomes" id="UP000560081">
    <property type="component" value="Unassembled WGS sequence"/>
</dbReference>
<name>A0A4Y8X006_9MICC</name>
<dbReference type="PROSITE" id="PS51462">
    <property type="entry name" value="NUDIX"/>
    <property type="match status" value="1"/>
</dbReference>
<dbReference type="GO" id="GO:0019693">
    <property type="term" value="P:ribose phosphate metabolic process"/>
    <property type="evidence" value="ECO:0007669"/>
    <property type="project" value="TreeGrafter"/>
</dbReference>
<dbReference type="OrthoDB" id="9806150at2"/>
<dbReference type="GO" id="GO:0047631">
    <property type="term" value="F:ADP-ribose diphosphatase activity"/>
    <property type="evidence" value="ECO:0007669"/>
    <property type="project" value="UniProtKB-EC"/>
</dbReference>
<dbReference type="AlphaFoldDB" id="A0A4Y8X006"/>
<dbReference type="EMBL" id="JACHMC010000001">
    <property type="protein sequence ID" value="MBB4882436.1"/>
    <property type="molecule type" value="Genomic_DNA"/>
</dbReference>
<evidence type="ECO:0000256" key="1">
    <source>
        <dbReference type="ARBA" id="ARBA00022801"/>
    </source>
</evidence>
<dbReference type="PANTHER" id="PTHR11839:SF31">
    <property type="entry name" value="ADP-RIBOSE PYROPHOSPHATASE"/>
    <property type="match status" value="1"/>
</dbReference>
<keyword evidence="3" id="KW-1185">Reference proteome</keyword>
<dbReference type="Pfam" id="PF00293">
    <property type="entry name" value="NUDIX"/>
    <property type="match status" value="1"/>
</dbReference>
<reference evidence="2 3" key="1">
    <citation type="submission" date="2020-08" db="EMBL/GenBank/DDBJ databases">
        <title>Sequencing the genomes of 1000 actinobacteria strains.</title>
        <authorList>
            <person name="Klenk H.-P."/>
        </authorList>
    </citation>
    <scope>NUCLEOTIDE SEQUENCE [LARGE SCALE GENOMIC DNA]</scope>
    <source>
        <strain evidence="2 3">DSM 19079</strain>
    </source>
</reference>
<keyword evidence="1 2" id="KW-0378">Hydrolase</keyword>
<accession>A0A4Y8X006</accession>
<gene>
    <name evidence="2" type="ORF">BJ976_000787</name>
</gene>
<dbReference type="RefSeq" id="WP_135030350.1">
    <property type="nucleotide sequence ID" value="NZ_BMLA01000001.1"/>
</dbReference>
<dbReference type="PANTHER" id="PTHR11839">
    <property type="entry name" value="UDP/ADP-SUGAR PYROPHOSPHATASE"/>
    <property type="match status" value="1"/>
</dbReference>
<dbReference type="EC" id="3.6.1.13" evidence="2"/>
<evidence type="ECO:0000313" key="3">
    <source>
        <dbReference type="Proteomes" id="UP000560081"/>
    </source>
</evidence>
<evidence type="ECO:0000313" key="2">
    <source>
        <dbReference type="EMBL" id="MBB4882436.1"/>
    </source>
</evidence>
<dbReference type="InterPro" id="IPR000086">
    <property type="entry name" value="NUDIX_hydrolase_dom"/>
</dbReference>
<dbReference type="CDD" id="cd24158">
    <property type="entry name" value="NUDIX_ADPRase_Rv1700"/>
    <property type="match status" value="1"/>
</dbReference>
<dbReference type="Gene3D" id="3.90.79.10">
    <property type="entry name" value="Nucleoside Triphosphate Pyrophosphohydrolase"/>
    <property type="match status" value="1"/>
</dbReference>
<protein>
    <submittedName>
        <fullName evidence="2">ADP-ribose pyrophosphatase</fullName>
        <ecNumber evidence="2">3.6.1.13</ecNumber>
    </submittedName>
</protein>
<dbReference type="SUPFAM" id="SSF55811">
    <property type="entry name" value="Nudix"/>
    <property type="match status" value="1"/>
</dbReference>
<comment type="caution">
    <text evidence="2">The sequence shown here is derived from an EMBL/GenBank/DDBJ whole genome shotgun (WGS) entry which is preliminary data.</text>
</comment>
<dbReference type="InterPro" id="IPR015797">
    <property type="entry name" value="NUDIX_hydrolase-like_dom_sf"/>
</dbReference>
<dbReference type="GO" id="GO:0005829">
    <property type="term" value="C:cytosol"/>
    <property type="evidence" value="ECO:0007669"/>
    <property type="project" value="TreeGrafter"/>
</dbReference>